<dbReference type="SUPFAM" id="SSF103481">
    <property type="entry name" value="Multidrug resistance efflux transporter EmrE"/>
    <property type="match status" value="2"/>
</dbReference>
<name>A0A9D1RZ56_9CORY</name>
<feature type="transmembrane region" description="Helical" evidence="6">
    <location>
        <begin position="133"/>
        <end position="151"/>
    </location>
</feature>
<dbReference type="InterPro" id="IPR000620">
    <property type="entry name" value="EamA_dom"/>
</dbReference>
<sequence length="299" mass="31046">MNKHDSATVHRVPLILRSGFLLASLGVLAFSFSFPGTVWAMDSFGPWTTTGLRGVIAAALSIGALLIFRVKKPRRRDWPALVIVAGGSCFGFPLLTTLALQTTGTGHSAVVIGILPMCTAVIASVISGQRQPVAFWAAASVGAVTVVAFSLVQHGGAPSVGDILLFVGVVACGFGYAYGGFLSTTMSGWQVIAWGNVVALPVNLVLAGIAIGREPVNLTTTGLLGLACVAGVSQFLGYVVWYTGMAKMGVARASQIQLAQPLLTVVWSVLFMGEALDPVILFTAAIVIACIAVTQRVKS</sequence>
<feature type="transmembrane region" description="Helical" evidence="6">
    <location>
        <begin position="106"/>
        <end position="126"/>
    </location>
</feature>
<dbReference type="Pfam" id="PF00892">
    <property type="entry name" value="EamA"/>
    <property type="match status" value="2"/>
</dbReference>
<comment type="caution">
    <text evidence="8">The sequence shown here is derived from an EMBL/GenBank/DDBJ whole genome shotgun (WGS) entry which is preliminary data.</text>
</comment>
<protein>
    <submittedName>
        <fullName evidence="8">DMT family transporter</fullName>
    </submittedName>
</protein>
<dbReference type="AlphaFoldDB" id="A0A9D1RZ56"/>
<keyword evidence="4 6" id="KW-1133">Transmembrane helix</keyword>
<dbReference type="EMBL" id="DXFZ01000070">
    <property type="protein sequence ID" value="HIW95963.1"/>
    <property type="molecule type" value="Genomic_DNA"/>
</dbReference>
<evidence type="ECO:0000259" key="7">
    <source>
        <dbReference type="Pfam" id="PF00892"/>
    </source>
</evidence>
<dbReference type="Proteomes" id="UP000824189">
    <property type="component" value="Unassembled WGS sequence"/>
</dbReference>
<gene>
    <name evidence="8" type="ORF">H9867_05695</name>
</gene>
<dbReference type="PANTHER" id="PTHR32322:SF2">
    <property type="entry name" value="EAMA DOMAIN-CONTAINING PROTEIN"/>
    <property type="match status" value="1"/>
</dbReference>
<evidence type="ECO:0000313" key="9">
    <source>
        <dbReference type="Proteomes" id="UP000824189"/>
    </source>
</evidence>
<evidence type="ECO:0000256" key="1">
    <source>
        <dbReference type="ARBA" id="ARBA00004141"/>
    </source>
</evidence>
<comment type="subcellular location">
    <subcellularLocation>
        <location evidence="1">Membrane</location>
        <topology evidence="1">Multi-pass membrane protein</topology>
    </subcellularLocation>
</comment>
<keyword evidence="3 6" id="KW-0812">Transmembrane</keyword>
<evidence type="ECO:0000256" key="3">
    <source>
        <dbReference type="ARBA" id="ARBA00022692"/>
    </source>
</evidence>
<keyword evidence="5 6" id="KW-0472">Membrane</keyword>
<dbReference type="GO" id="GO:0016020">
    <property type="term" value="C:membrane"/>
    <property type="evidence" value="ECO:0007669"/>
    <property type="project" value="UniProtKB-SubCell"/>
</dbReference>
<evidence type="ECO:0000256" key="2">
    <source>
        <dbReference type="ARBA" id="ARBA00007362"/>
    </source>
</evidence>
<feature type="transmembrane region" description="Helical" evidence="6">
    <location>
        <begin position="80"/>
        <end position="100"/>
    </location>
</feature>
<evidence type="ECO:0000313" key="8">
    <source>
        <dbReference type="EMBL" id="HIW95963.1"/>
    </source>
</evidence>
<feature type="domain" description="EamA" evidence="7">
    <location>
        <begin position="161"/>
        <end position="293"/>
    </location>
</feature>
<evidence type="ECO:0000256" key="6">
    <source>
        <dbReference type="SAM" id="Phobius"/>
    </source>
</evidence>
<proteinExistence type="inferred from homology"/>
<feature type="transmembrane region" description="Helical" evidence="6">
    <location>
        <begin position="50"/>
        <end position="68"/>
    </location>
</feature>
<reference evidence="8" key="1">
    <citation type="journal article" date="2021" name="PeerJ">
        <title>Extensive microbial diversity within the chicken gut microbiome revealed by metagenomics and culture.</title>
        <authorList>
            <person name="Gilroy R."/>
            <person name="Ravi A."/>
            <person name="Getino M."/>
            <person name="Pursley I."/>
            <person name="Horton D.L."/>
            <person name="Alikhan N.F."/>
            <person name="Baker D."/>
            <person name="Gharbi K."/>
            <person name="Hall N."/>
            <person name="Watson M."/>
            <person name="Adriaenssens E.M."/>
            <person name="Foster-Nyarko E."/>
            <person name="Jarju S."/>
            <person name="Secka A."/>
            <person name="Antonio M."/>
            <person name="Oren A."/>
            <person name="Chaudhuri R.R."/>
            <person name="La Ragione R."/>
            <person name="Hildebrand F."/>
            <person name="Pallen M.J."/>
        </authorList>
    </citation>
    <scope>NUCLEOTIDE SEQUENCE</scope>
    <source>
        <strain evidence="8">4376</strain>
    </source>
</reference>
<feature type="domain" description="EamA" evidence="7">
    <location>
        <begin position="18"/>
        <end position="147"/>
    </location>
</feature>
<reference evidence="8" key="2">
    <citation type="submission" date="2021-04" db="EMBL/GenBank/DDBJ databases">
        <authorList>
            <person name="Gilroy R."/>
        </authorList>
    </citation>
    <scope>NUCLEOTIDE SEQUENCE</scope>
    <source>
        <strain evidence="8">4376</strain>
    </source>
</reference>
<feature type="transmembrane region" description="Helical" evidence="6">
    <location>
        <begin position="163"/>
        <end position="179"/>
    </location>
</feature>
<comment type="similarity">
    <text evidence="2">Belongs to the EamA transporter family.</text>
</comment>
<evidence type="ECO:0000256" key="4">
    <source>
        <dbReference type="ARBA" id="ARBA00022989"/>
    </source>
</evidence>
<evidence type="ECO:0000256" key="5">
    <source>
        <dbReference type="ARBA" id="ARBA00023136"/>
    </source>
</evidence>
<feature type="transmembrane region" description="Helical" evidence="6">
    <location>
        <begin position="223"/>
        <end position="244"/>
    </location>
</feature>
<dbReference type="InterPro" id="IPR037185">
    <property type="entry name" value="EmrE-like"/>
</dbReference>
<feature type="transmembrane region" description="Helical" evidence="6">
    <location>
        <begin position="191"/>
        <end position="211"/>
    </location>
</feature>
<organism evidence="8 9">
    <name type="scientific">Candidatus Corynebacterium gallistercoris</name>
    <dbReference type="NCBI Taxonomy" id="2838530"/>
    <lineage>
        <taxon>Bacteria</taxon>
        <taxon>Bacillati</taxon>
        <taxon>Actinomycetota</taxon>
        <taxon>Actinomycetes</taxon>
        <taxon>Mycobacteriales</taxon>
        <taxon>Corynebacteriaceae</taxon>
        <taxon>Corynebacterium</taxon>
    </lineage>
</organism>
<accession>A0A9D1RZ56</accession>
<dbReference type="InterPro" id="IPR050638">
    <property type="entry name" value="AA-Vitamin_Transporters"/>
</dbReference>
<dbReference type="PANTHER" id="PTHR32322">
    <property type="entry name" value="INNER MEMBRANE TRANSPORTER"/>
    <property type="match status" value="1"/>
</dbReference>